<keyword evidence="1" id="KW-1133">Transmembrane helix</keyword>
<dbReference type="AlphaFoldDB" id="A0A7V4KDJ0"/>
<reference evidence="2" key="1">
    <citation type="journal article" date="2020" name="mSystems">
        <title>Genome- and Community-Level Interaction Insights into Carbon Utilization and Element Cycling Functions of Hydrothermarchaeota in Hydrothermal Sediment.</title>
        <authorList>
            <person name="Zhou Z."/>
            <person name="Liu Y."/>
            <person name="Xu W."/>
            <person name="Pan J."/>
            <person name="Luo Z.H."/>
            <person name="Li M."/>
        </authorList>
    </citation>
    <scope>NUCLEOTIDE SEQUENCE [LARGE SCALE GENOMIC DNA]</scope>
    <source>
        <strain evidence="2">SpSt-61</strain>
    </source>
</reference>
<gene>
    <name evidence="2" type="ORF">ENT78_06675</name>
</gene>
<feature type="transmembrane region" description="Helical" evidence="1">
    <location>
        <begin position="101"/>
        <end position="128"/>
    </location>
</feature>
<comment type="caution">
    <text evidence="2">The sequence shown here is derived from an EMBL/GenBank/DDBJ whole genome shotgun (WGS) entry which is preliminary data.</text>
</comment>
<evidence type="ECO:0000256" key="1">
    <source>
        <dbReference type="SAM" id="Phobius"/>
    </source>
</evidence>
<evidence type="ECO:0000313" key="2">
    <source>
        <dbReference type="EMBL" id="HGU53185.1"/>
    </source>
</evidence>
<feature type="transmembrane region" description="Helical" evidence="1">
    <location>
        <begin position="69"/>
        <end position="89"/>
    </location>
</feature>
<proteinExistence type="predicted"/>
<name>A0A7V4KDJ0_FERPE</name>
<protein>
    <submittedName>
        <fullName evidence="2">Uncharacterized protein</fullName>
    </submittedName>
</protein>
<keyword evidence="1" id="KW-0812">Transmembrane</keyword>
<organism evidence="2">
    <name type="scientific">Fervidobacterium pennivorans</name>
    <dbReference type="NCBI Taxonomy" id="93466"/>
    <lineage>
        <taxon>Bacteria</taxon>
        <taxon>Thermotogati</taxon>
        <taxon>Thermotogota</taxon>
        <taxon>Thermotogae</taxon>
        <taxon>Thermotogales</taxon>
        <taxon>Fervidobacteriaceae</taxon>
        <taxon>Fervidobacterium</taxon>
    </lineage>
</organism>
<keyword evidence="1" id="KW-0472">Membrane</keyword>
<dbReference type="EMBL" id="DSZZ01000311">
    <property type="protein sequence ID" value="HGU53185.1"/>
    <property type="molecule type" value="Genomic_DNA"/>
</dbReference>
<feature type="transmembrane region" description="Helical" evidence="1">
    <location>
        <begin position="43"/>
        <end position="63"/>
    </location>
</feature>
<feature type="transmembrane region" description="Helical" evidence="1">
    <location>
        <begin position="12"/>
        <end position="31"/>
    </location>
</feature>
<feature type="transmembrane region" description="Helical" evidence="1">
    <location>
        <begin position="148"/>
        <end position="168"/>
    </location>
</feature>
<accession>A0A7V4KDJ0</accession>
<sequence>MTYARNRAKEVAFSSIVLALAFVLLYIGNISPADWSFMMLTSFVLYLPYVLADNFLAGIWVVVGVNMLGYLFIPNVFYMLSFTFISMYVPIRWLLRGKKEIIAWALKFLYFNAAFFGWAILLSTVLGIDIISQMARNASRIIPLSQNLLIFGVIIFGNLFFGGYEYVFKKVVWFESKWVSRILGE</sequence>